<sequence length="586" mass="64294">KVFSYDFSYDSADKTSPSFASQEKIYKDLGPDVLKAAFEGVNACVFAYGQTGSGKTYTMMGNTVMSREDKGLIPRLCEGLYNEMDQRKSSNAVSFCTEVSYLEIYNERVHDLLKKKAACGDGVLRVREHPQDGPYVENLSKCLVHNHDDMEDLMVLGNAHRTTGSTAMNPASSRSHAIFTVSVTQAWFDAALPRKMSSKIHLVDLAGSERANAASTSGTRLKEGASINKSLVTLGSIISTLAEVGMGGPSTKKKQVFIPYRDSVLTWLLKDSLGGNSVTTMIATISPTAVNYSETLSTLRYASRAKNIVNCPTVNEDHGGKLIRELKAEVTRLQRLLEEASQLKEVQISLAGQSLCLMGAAGQRRLHVYTYSQKLTRALCCAILGVTHPGDERVSQHPLLTGDLMQMSLDWAIQVPDLQLDAGLRVSCYFQRSLVDLSYRLHQNMDQETVFLGDVHLLFYTTVGVFPSSCSQPLAQLVLTDTHLGLLQEALYSVPPVPCRLQFHDLSLRQRSDVRCVVVHGEDERGAVRLDVILANTKGRGHQESVTEAATPSGHILDSSPHVEVWKLTFSCSSEAACLINHLSNV</sequence>
<evidence type="ECO:0000256" key="5">
    <source>
        <dbReference type="PROSITE-ProRule" id="PRU00283"/>
    </source>
</evidence>
<keyword evidence="3" id="KW-0175">Coiled coil</keyword>
<dbReference type="SMART" id="SM00129">
    <property type="entry name" value="KISc"/>
    <property type="match status" value="1"/>
</dbReference>
<dbReference type="Ensembl" id="ENSTNIT00000019973.1">
    <property type="protein sequence ID" value="ENSTNIP00000019743.1"/>
    <property type="gene ID" value="ENSTNIG00000016637.1"/>
</dbReference>
<dbReference type="HOGENOM" id="CLU_469764_0_0_1"/>
<dbReference type="PANTHER" id="PTHR47117">
    <property type="entry name" value="STAR-RELATED LIPID TRANSFER PROTEIN 9"/>
    <property type="match status" value="1"/>
</dbReference>
<evidence type="ECO:0000313" key="8">
    <source>
        <dbReference type="Ensembl" id="ENSTNIP00000019743.1"/>
    </source>
</evidence>
<dbReference type="InParanoid" id="H3DGU9"/>
<dbReference type="GeneTree" id="ENSGT00940000162838"/>
<organism evidence="8 9">
    <name type="scientific">Tetraodon nigroviridis</name>
    <name type="common">Spotted green pufferfish</name>
    <name type="synonym">Chelonodon nigroviridis</name>
    <dbReference type="NCBI Taxonomy" id="99883"/>
    <lineage>
        <taxon>Eukaryota</taxon>
        <taxon>Metazoa</taxon>
        <taxon>Chordata</taxon>
        <taxon>Craniata</taxon>
        <taxon>Vertebrata</taxon>
        <taxon>Euteleostomi</taxon>
        <taxon>Actinopterygii</taxon>
        <taxon>Neopterygii</taxon>
        <taxon>Teleostei</taxon>
        <taxon>Neoteleostei</taxon>
        <taxon>Acanthomorphata</taxon>
        <taxon>Eupercaria</taxon>
        <taxon>Tetraodontiformes</taxon>
        <taxon>Tetradontoidea</taxon>
        <taxon>Tetraodontidae</taxon>
        <taxon>Tetraodon</taxon>
    </lineage>
</organism>
<reference evidence="8" key="2">
    <citation type="submission" date="2025-08" db="UniProtKB">
        <authorList>
            <consortium name="Ensembl"/>
        </authorList>
    </citation>
    <scope>IDENTIFICATION</scope>
</reference>
<keyword evidence="4 5" id="KW-0505">Motor protein</keyword>
<feature type="binding site" evidence="5">
    <location>
        <begin position="49"/>
        <end position="56"/>
    </location>
    <ligand>
        <name>ATP</name>
        <dbReference type="ChEBI" id="CHEBI:30616"/>
    </ligand>
</feature>
<dbReference type="GO" id="GO:0007018">
    <property type="term" value="P:microtubule-based movement"/>
    <property type="evidence" value="ECO:0007669"/>
    <property type="project" value="InterPro"/>
</dbReference>
<dbReference type="GO" id="GO:0005874">
    <property type="term" value="C:microtubule"/>
    <property type="evidence" value="ECO:0007669"/>
    <property type="project" value="UniProtKB-KW"/>
</dbReference>
<dbReference type="OMA" id="ICEGLFM"/>
<evidence type="ECO:0000259" key="7">
    <source>
        <dbReference type="PROSITE" id="PS50067"/>
    </source>
</evidence>
<dbReference type="GO" id="GO:0005524">
    <property type="term" value="F:ATP binding"/>
    <property type="evidence" value="ECO:0007669"/>
    <property type="project" value="UniProtKB-UniRule"/>
</dbReference>
<protein>
    <recommendedName>
        <fullName evidence="6">Kinesin-like protein</fullName>
    </recommendedName>
</protein>
<dbReference type="PROSITE" id="PS00411">
    <property type="entry name" value="KINESIN_MOTOR_1"/>
    <property type="match status" value="1"/>
</dbReference>
<keyword evidence="9" id="KW-1185">Reference proteome</keyword>
<dbReference type="Pfam" id="PF00225">
    <property type="entry name" value="Kinesin"/>
    <property type="match status" value="1"/>
</dbReference>
<proteinExistence type="inferred from homology"/>
<dbReference type="PANTHER" id="PTHR47117:SF6">
    <property type="entry name" value="KINESIN-LIKE PROTEIN KIF16B"/>
    <property type="match status" value="1"/>
</dbReference>
<dbReference type="InterPro" id="IPR027417">
    <property type="entry name" value="P-loop_NTPase"/>
</dbReference>
<dbReference type="PRINTS" id="PR00380">
    <property type="entry name" value="KINESINHEAVY"/>
</dbReference>
<keyword evidence="2 5" id="KW-0067">ATP-binding</keyword>
<accession>H3DGU9</accession>
<dbReference type="PROSITE" id="PS50067">
    <property type="entry name" value="KINESIN_MOTOR_2"/>
    <property type="match status" value="1"/>
</dbReference>
<dbReference type="Proteomes" id="UP000007303">
    <property type="component" value="Unassembled WGS sequence"/>
</dbReference>
<dbReference type="AlphaFoldDB" id="H3DGU9"/>
<keyword evidence="1 5" id="KW-0547">Nucleotide-binding</keyword>
<evidence type="ECO:0000256" key="4">
    <source>
        <dbReference type="ARBA" id="ARBA00023175"/>
    </source>
</evidence>
<dbReference type="Gene3D" id="3.40.850.10">
    <property type="entry name" value="Kinesin motor domain"/>
    <property type="match status" value="1"/>
</dbReference>
<dbReference type="GO" id="GO:0008017">
    <property type="term" value="F:microtubule binding"/>
    <property type="evidence" value="ECO:0007669"/>
    <property type="project" value="InterPro"/>
</dbReference>
<evidence type="ECO:0000256" key="6">
    <source>
        <dbReference type="RuleBase" id="RU000394"/>
    </source>
</evidence>
<evidence type="ECO:0000313" key="9">
    <source>
        <dbReference type="Proteomes" id="UP000007303"/>
    </source>
</evidence>
<dbReference type="STRING" id="99883.ENSTNIP00000019743"/>
<dbReference type="FunFam" id="3.40.850.10:FF:000021">
    <property type="entry name" value="kinesin-like protein KIF16B isoform X1"/>
    <property type="match status" value="1"/>
</dbReference>
<dbReference type="InterPro" id="IPR001752">
    <property type="entry name" value="Kinesin_motor_dom"/>
</dbReference>
<reference evidence="9" key="1">
    <citation type="journal article" date="2004" name="Nature">
        <title>Genome duplication in the teleost fish Tetraodon nigroviridis reveals the early vertebrate proto-karyotype.</title>
        <authorList>
            <person name="Jaillon O."/>
            <person name="Aury J.-M."/>
            <person name="Brunet F."/>
            <person name="Petit J.-L."/>
            <person name="Stange-Thomann N."/>
            <person name="Mauceli E."/>
            <person name="Bouneau L."/>
            <person name="Fischer C."/>
            <person name="Ozouf-Costaz C."/>
            <person name="Bernot A."/>
            <person name="Nicaud S."/>
            <person name="Jaffe D."/>
            <person name="Fisher S."/>
            <person name="Lutfalla G."/>
            <person name="Dossat C."/>
            <person name="Segurens B."/>
            <person name="Dasilva C."/>
            <person name="Salanoubat M."/>
            <person name="Levy M."/>
            <person name="Boudet N."/>
            <person name="Castellano S."/>
            <person name="Anthouard V."/>
            <person name="Jubin C."/>
            <person name="Castelli V."/>
            <person name="Katinka M."/>
            <person name="Vacherie B."/>
            <person name="Biemont C."/>
            <person name="Skalli Z."/>
            <person name="Cattolico L."/>
            <person name="Poulain J."/>
            <person name="De Berardinis V."/>
            <person name="Cruaud C."/>
            <person name="Duprat S."/>
            <person name="Brottier P."/>
            <person name="Coutanceau J.-P."/>
            <person name="Gouzy J."/>
            <person name="Parra G."/>
            <person name="Lardier G."/>
            <person name="Chapple C."/>
            <person name="McKernan K.J."/>
            <person name="McEwan P."/>
            <person name="Bosak S."/>
            <person name="Kellis M."/>
            <person name="Volff J.-N."/>
            <person name="Guigo R."/>
            <person name="Zody M.C."/>
            <person name="Mesirov J."/>
            <person name="Lindblad-Toh K."/>
            <person name="Birren B."/>
            <person name="Nusbaum C."/>
            <person name="Kahn D."/>
            <person name="Robinson-Rechavi M."/>
            <person name="Laudet V."/>
            <person name="Schachter V."/>
            <person name="Quetier F."/>
            <person name="Saurin W."/>
            <person name="Scarpelli C."/>
            <person name="Wincker P."/>
            <person name="Lander E.S."/>
            <person name="Weissenbach J."/>
            <person name="Roest Crollius H."/>
        </authorList>
    </citation>
    <scope>NUCLEOTIDE SEQUENCE [LARGE SCALE GENOMIC DNA]</scope>
</reference>
<evidence type="ECO:0000256" key="1">
    <source>
        <dbReference type="ARBA" id="ARBA00022741"/>
    </source>
</evidence>
<dbReference type="InterPro" id="IPR036961">
    <property type="entry name" value="Kinesin_motor_dom_sf"/>
</dbReference>
<comment type="similarity">
    <text evidence="5 6">Belongs to the TRAFAC class myosin-kinesin ATPase superfamily. Kinesin family.</text>
</comment>
<name>H3DGU9_TETNG</name>
<dbReference type="GO" id="GO:0003777">
    <property type="term" value="F:microtubule motor activity"/>
    <property type="evidence" value="ECO:0007669"/>
    <property type="project" value="InterPro"/>
</dbReference>
<reference evidence="8" key="3">
    <citation type="submission" date="2025-09" db="UniProtKB">
        <authorList>
            <consortium name="Ensembl"/>
        </authorList>
    </citation>
    <scope>IDENTIFICATION</scope>
</reference>
<feature type="domain" description="Kinesin motor" evidence="7">
    <location>
        <begin position="1"/>
        <end position="308"/>
    </location>
</feature>
<evidence type="ECO:0000256" key="3">
    <source>
        <dbReference type="ARBA" id="ARBA00023054"/>
    </source>
</evidence>
<dbReference type="SUPFAM" id="SSF52540">
    <property type="entry name" value="P-loop containing nucleoside triphosphate hydrolases"/>
    <property type="match status" value="1"/>
</dbReference>
<evidence type="ECO:0000256" key="2">
    <source>
        <dbReference type="ARBA" id="ARBA00022840"/>
    </source>
</evidence>
<dbReference type="InterPro" id="IPR019821">
    <property type="entry name" value="Kinesin_motor_CS"/>
</dbReference>
<keyword evidence="6" id="KW-0493">Microtubule</keyword>